<evidence type="ECO:0000313" key="1">
    <source>
        <dbReference type="EMBL" id="ETK92399.1"/>
    </source>
</evidence>
<sequence length="60" mass="6676">MNSADASSQAVVVEAASTAENCRMQQTQERVMRAFRSLRYNRKTDAFGLQVCILGCFLNS</sequence>
<organism evidence="1">
    <name type="scientific">Phytophthora nicotianae</name>
    <name type="common">Potato buckeye rot agent</name>
    <name type="synonym">Phytophthora parasitica</name>
    <dbReference type="NCBI Taxonomy" id="4792"/>
    <lineage>
        <taxon>Eukaryota</taxon>
        <taxon>Sar</taxon>
        <taxon>Stramenopiles</taxon>
        <taxon>Oomycota</taxon>
        <taxon>Peronosporomycetes</taxon>
        <taxon>Peronosporales</taxon>
        <taxon>Peronosporaceae</taxon>
        <taxon>Phytophthora</taxon>
    </lineage>
</organism>
<accession>W2HB76</accession>
<evidence type="ECO:0000313" key="2">
    <source>
        <dbReference type="EMBL" id="ETL37635.1"/>
    </source>
</evidence>
<dbReference type="Proteomes" id="UP000053864">
    <property type="component" value="Unassembled WGS sequence"/>
</dbReference>
<dbReference type="EMBL" id="KI673544">
    <property type="protein sequence ID" value="ETL37635.1"/>
    <property type="molecule type" value="Genomic_DNA"/>
</dbReference>
<gene>
    <name evidence="1" type="ORF">L915_04220</name>
    <name evidence="2" type="ORF">L916_10709</name>
</gene>
<reference evidence="2" key="2">
    <citation type="submission" date="2013-11" db="EMBL/GenBank/DDBJ databases">
        <title>The Genome Sequence of Phytophthora parasitica CJ05E6.</title>
        <authorList>
            <consortium name="The Broad Institute Genomics Platform"/>
            <person name="Russ C."/>
            <person name="Tyler B."/>
            <person name="Panabieres F."/>
            <person name="Shan W."/>
            <person name="Tripathy S."/>
            <person name="Grunwald N."/>
            <person name="Machado M."/>
            <person name="Johnson C.S."/>
            <person name="Arredondo F."/>
            <person name="Hong C."/>
            <person name="Coffey M."/>
            <person name="Young S.K."/>
            <person name="Zeng Q."/>
            <person name="Gargeya S."/>
            <person name="Fitzgerald M."/>
            <person name="Abouelleil A."/>
            <person name="Alvarado L."/>
            <person name="Chapman S.B."/>
            <person name="Gainer-Dewar J."/>
            <person name="Goldberg J."/>
            <person name="Griggs A."/>
            <person name="Gujja S."/>
            <person name="Hansen M."/>
            <person name="Howarth C."/>
            <person name="Imamovic A."/>
            <person name="Ireland A."/>
            <person name="Larimer J."/>
            <person name="McCowan C."/>
            <person name="Murphy C."/>
            <person name="Pearson M."/>
            <person name="Poon T.W."/>
            <person name="Priest M."/>
            <person name="Roberts A."/>
            <person name="Saif S."/>
            <person name="Shea T."/>
            <person name="Sykes S."/>
            <person name="Wortman J."/>
            <person name="Nusbaum C."/>
            <person name="Birren B."/>
        </authorList>
    </citation>
    <scope>NUCLEOTIDE SEQUENCE [LARGE SCALE GENOMIC DNA]</scope>
    <source>
        <strain evidence="2">CJ05E6</strain>
    </source>
</reference>
<dbReference type="EMBL" id="KI685159">
    <property type="protein sequence ID" value="ETK92399.1"/>
    <property type="molecule type" value="Genomic_DNA"/>
</dbReference>
<dbReference type="AlphaFoldDB" id="W2HB76"/>
<proteinExistence type="predicted"/>
<reference evidence="1" key="1">
    <citation type="submission" date="2013-11" db="EMBL/GenBank/DDBJ databases">
        <title>The Genome Sequence of Phytophthora parasitica CJ02B3.</title>
        <authorList>
            <consortium name="The Broad Institute Genomics Platform"/>
            <person name="Russ C."/>
            <person name="Tyler B."/>
            <person name="Panabieres F."/>
            <person name="Shan W."/>
            <person name="Tripathy S."/>
            <person name="Grunwald N."/>
            <person name="Machado M."/>
            <person name="Johnson C.S."/>
            <person name="Arredondo F."/>
            <person name="Hong C."/>
            <person name="Coffey M."/>
            <person name="Young S.K."/>
            <person name="Zeng Q."/>
            <person name="Gargeya S."/>
            <person name="Fitzgerald M."/>
            <person name="Abouelleil A."/>
            <person name="Alvarado L."/>
            <person name="Chapman S.B."/>
            <person name="Gainer-Dewar J."/>
            <person name="Goldberg J."/>
            <person name="Griggs A."/>
            <person name="Gujja S."/>
            <person name="Hansen M."/>
            <person name="Howarth C."/>
            <person name="Imamovic A."/>
            <person name="Ireland A."/>
            <person name="Larimer J."/>
            <person name="McCowan C."/>
            <person name="Murphy C."/>
            <person name="Pearson M."/>
            <person name="Poon T.W."/>
            <person name="Priest M."/>
            <person name="Roberts A."/>
            <person name="Saif S."/>
            <person name="Shea T."/>
            <person name="Sykes S."/>
            <person name="Wortman J."/>
            <person name="Nusbaum C."/>
            <person name="Birren B."/>
        </authorList>
    </citation>
    <scope>NUCLEOTIDE SEQUENCE [LARGE SCALE GENOMIC DNA]</scope>
    <source>
        <strain evidence="1">CJ02B3</strain>
    </source>
</reference>
<dbReference type="Proteomes" id="UP000053236">
    <property type="component" value="Unassembled WGS sequence"/>
</dbReference>
<protein>
    <submittedName>
        <fullName evidence="1">Uncharacterized protein</fullName>
    </submittedName>
</protein>
<name>W2HB76_PHYNI</name>